<comment type="caution">
    <text evidence="10">The sequence shown here is derived from an EMBL/GenBank/DDBJ whole genome shotgun (WGS) entry which is preliminary data.</text>
</comment>
<comment type="catalytic activity">
    <reaction evidence="1">
        <text>Hydrolysis of terminal non-reducing N-acetyl-D-hexosamine residues in N-acetyl-beta-D-hexosaminides.</text>
        <dbReference type="EC" id="3.2.1.52"/>
    </reaction>
</comment>
<evidence type="ECO:0000256" key="7">
    <source>
        <dbReference type="SAM" id="SignalP"/>
    </source>
</evidence>
<feature type="signal peptide" evidence="7">
    <location>
        <begin position="1"/>
        <end position="31"/>
    </location>
</feature>
<feature type="active site" description="Proton donor" evidence="6">
    <location>
        <position position="356"/>
    </location>
</feature>
<dbReference type="PANTHER" id="PTHR22600:SF57">
    <property type="entry name" value="BETA-N-ACETYLHEXOSAMINIDASE"/>
    <property type="match status" value="1"/>
</dbReference>
<dbReference type="SUPFAM" id="SSF51445">
    <property type="entry name" value="(Trans)glycosidases"/>
    <property type="match status" value="1"/>
</dbReference>
<gene>
    <name evidence="10" type="ORF">DGD08_06750</name>
</gene>
<dbReference type="PRINTS" id="PR00738">
    <property type="entry name" value="GLHYDRLASE20"/>
</dbReference>
<evidence type="ECO:0000313" key="11">
    <source>
        <dbReference type="Proteomes" id="UP000264071"/>
    </source>
</evidence>
<dbReference type="GO" id="GO:0005975">
    <property type="term" value="P:carbohydrate metabolic process"/>
    <property type="evidence" value="ECO:0007669"/>
    <property type="project" value="InterPro"/>
</dbReference>
<dbReference type="Gene3D" id="3.30.379.10">
    <property type="entry name" value="Chitobiase/beta-hexosaminidase domain 2-like"/>
    <property type="match status" value="1"/>
</dbReference>
<evidence type="ECO:0000259" key="9">
    <source>
        <dbReference type="Pfam" id="PF02838"/>
    </source>
</evidence>
<dbReference type="EMBL" id="DPIY01000006">
    <property type="protein sequence ID" value="HCT56898.1"/>
    <property type="molecule type" value="Genomic_DNA"/>
</dbReference>
<evidence type="ECO:0000256" key="2">
    <source>
        <dbReference type="ARBA" id="ARBA00006285"/>
    </source>
</evidence>
<evidence type="ECO:0000259" key="8">
    <source>
        <dbReference type="Pfam" id="PF00728"/>
    </source>
</evidence>
<keyword evidence="5" id="KW-0326">Glycosidase</keyword>
<dbReference type="SUPFAM" id="SSF55545">
    <property type="entry name" value="beta-N-acetylhexosaminidase-like domain"/>
    <property type="match status" value="1"/>
</dbReference>
<dbReference type="GO" id="GO:0016020">
    <property type="term" value="C:membrane"/>
    <property type="evidence" value="ECO:0007669"/>
    <property type="project" value="TreeGrafter"/>
</dbReference>
<dbReference type="GO" id="GO:0004563">
    <property type="term" value="F:beta-N-acetylhexosaminidase activity"/>
    <property type="evidence" value="ECO:0007669"/>
    <property type="project" value="UniProtKB-EC"/>
</dbReference>
<comment type="similarity">
    <text evidence="2">Belongs to the glycosyl hydrolase 20 family.</text>
</comment>
<dbReference type="InterPro" id="IPR015883">
    <property type="entry name" value="Glyco_hydro_20_cat"/>
</dbReference>
<proteinExistence type="inferred from homology"/>
<dbReference type="Pfam" id="PF02838">
    <property type="entry name" value="Glyco_hydro_20b"/>
    <property type="match status" value="1"/>
</dbReference>
<evidence type="ECO:0000256" key="6">
    <source>
        <dbReference type="PIRSR" id="PIRSR625705-1"/>
    </source>
</evidence>
<dbReference type="EC" id="3.2.1.52" evidence="3"/>
<dbReference type="OMA" id="GHDVVMC"/>
<keyword evidence="7" id="KW-0732">Signal</keyword>
<dbReference type="InterPro" id="IPR025705">
    <property type="entry name" value="Beta_hexosaminidase_sua/sub"/>
</dbReference>
<evidence type="ECO:0000256" key="3">
    <source>
        <dbReference type="ARBA" id="ARBA00012663"/>
    </source>
</evidence>
<dbReference type="Gene3D" id="3.20.20.80">
    <property type="entry name" value="Glycosidases"/>
    <property type="match status" value="1"/>
</dbReference>
<dbReference type="GO" id="GO:0030203">
    <property type="term" value="P:glycosaminoglycan metabolic process"/>
    <property type="evidence" value="ECO:0007669"/>
    <property type="project" value="TreeGrafter"/>
</dbReference>
<dbReference type="InterPro" id="IPR029018">
    <property type="entry name" value="Hex-like_dom2"/>
</dbReference>
<reference evidence="10 11" key="1">
    <citation type="journal article" date="2018" name="Nat. Biotechnol.">
        <title>A standardized bacterial taxonomy based on genome phylogeny substantially revises the tree of life.</title>
        <authorList>
            <person name="Parks D.H."/>
            <person name="Chuvochina M."/>
            <person name="Waite D.W."/>
            <person name="Rinke C."/>
            <person name="Skarshewski A."/>
            <person name="Chaumeil P.A."/>
            <person name="Hugenholtz P."/>
        </authorList>
    </citation>
    <scope>NUCLEOTIDE SEQUENCE [LARGE SCALE GENOMIC DNA]</scope>
    <source>
        <strain evidence="10">UBA8844</strain>
    </source>
</reference>
<protein>
    <recommendedName>
        <fullName evidence="3">beta-N-acetylhexosaminidase</fullName>
        <ecNumber evidence="3">3.2.1.52</ecNumber>
    </recommendedName>
</protein>
<dbReference type="CDD" id="cd06563">
    <property type="entry name" value="GH20_chitobiase-like"/>
    <property type="match status" value="1"/>
</dbReference>
<evidence type="ECO:0000256" key="4">
    <source>
        <dbReference type="ARBA" id="ARBA00022801"/>
    </source>
</evidence>
<feature type="domain" description="Beta-hexosaminidase bacterial type N-terminal" evidence="9">
    <location>
        <begin position="45"/>
        <end position="174"/>
    </location>
</feature>
<keyword evidence="4" id="KW-0378">Hydrolase</keyword>
<evidence type="ECO:0000256" key="5">
    <source>
        <dbReference type="ARBA" id="ARBA00023295"/>
    </source>
</evidence>
<evidence type="ECO:0000313" key="10">
    <source>
        <dbReference type="EMBL" id="HCT56898.1"/>
    </source>
</evidence>
<feature type="chain" id="PRO_5017650701" description="beta-N-acetylhexosaminidase" evidence="7">
    <location>
        <begin position="32"/>
        <end position="556"/>
    </location>
</feature>
<dbReference type="InterPro" id="IPR015882">
    <property type="entry name" value="HEX_bac_N"/>
</dbReference>
<accession>A0A3D4V8D8</accession>
<dbReference type="Pfam" id="PF00728">
    <property type="entry name" value="Glyco_hydro_20"/>
    <property type="match status" value="1"/>
</dbReference>
<dbReference type="AlphaFoldDB" id="A0A3D4V8D8"/>
<name>A0A3D4V8D8_9BACT</name>
<dbReference type="Proteomes" id="UP000264071">
    <property type="component" value="Unassembled WGS sequence"/>
</dbReference>
<sequence length="556" mass="61557">MTSAPAWRSRVFEALALTLLLVLTTPRATHAQSSAASSDGASMLGLVPKPAQLVARTGRHVITRATVVHAAPVFAAVARRFARDVADPFGFEPAVSTRSATSAAGIHLRLQSSLPAEGYRLEVSPSQVIIHASAPAGAFYALETVKQLLPPAVYRRAPVPGTVWAIPAVSIEDAPRFSWRGAHLDGARHFMPKEFVRKYIDLLARHKLNRFHWHLTDDQGWRLEVKKYPRLTEVASCREATVVGSHNTDPAKRVFDGRRHCGFYTQDDVREIVAYAAERMITVVPEVEMPGHVQAAITAYPFLSSRPDTTPGVMQVFGVSDFILAPSDSAVAFMQDVLREVLTLFPSPWIHIGGDEADKKQWKASPAIQARIKSLGLKDEHEMQSWFVRQMDTFLSAQGRRMIGWDEILEGGLAEQATVMSWRGTSGGIAAAKAGHDVVMAPAGYTYFDHRQSRDAREPLSIGGFTPLDSAYAFEPVPSELSAAEAKHVLGAQGQLWSEYIPNPKHAEYMAFPRLSALSEVVWSRKERRNFNDFLRRLPSHLARLDAMDVNYRRLP</sequence>
<organism evidence="10 11">
    <name type="scientific">Gemmatimonas aurantiaca</name>
    <dbReference type="NCBI Taxonomy" id="173480"/>
    <lineage>
        <taxon>Bacteria</taxon>
        <taxon>Pseudomonadati</taxon>
        <taxon>Gemmatimonadota</taxon>
        <taxon>Gemmatimonadia</taxon>
        <taxon>Gemmatimonadales</taxon>
        <taxon>Gemmatimonadaceae</taxon>
        <taxon>Gemmatimonas</taxon>
    </lineage>
</organism>
<feature type="domain" description="Glycoside hydrolase family 20 catalytic" evidence="8">
    <location>
        <begin position="177"/>
        <end position="525"/>
    </location>
</feature>
<dbReference type="PANTHER" id="PTHR22600">
    <property type="entry name" value="BETA-HEXOSAMINIDASE"/>
    <property type="match status" value="1"/>
</dbReference>
<dbReference type="InterPro" id="IPR017853">
    <property type="entry name" value="GH"/>
</dbReference>
<evidence type="ECO:0000256" key="1">
    <source>
        <dbReference type="ARBA" id="ARBA00001231"/>
    </source>
</evidence>